<organism evidence="1 2">
    <name type="scientific">Thalassobellus suaedae</name>
    <dbReference type="NCBI Taxonomy" id="3074124"/>
    <lineage>
        <taxon>Bacteria</taxon>
        <taxon>Pseudomonadati</taxon>
        <taxon>Bacteroidota</taxon>
        <taxon>Flavobacteriia</taxon>
        <taxon>Flavobacteriales</taxon>
        <taxon>Flavobacteriaceae</taxon>
        <taxon>Thalassobellus</taxon>
    </lineage>
</organism>
<name>A0ABY9Y7K3_9FLAO</name>
<sequence>MNRDYTKTKFSFQSFRSLKKGLGEFDAVVECNELAIREFTSNLSKTLDKESYIQALAEKHSVKVDTVSIKLFESRIRQFYIMSVMQKAEQFFDEFKKEYKSYIPEWTDKKDGETDFDNLLINTFGSLKNGIREIEEEVYFGYEYYRFVRNRFAHSEEKDNKKLKLYLQKVKTYKLFYNITFHSNREPNEYKEIDFNDFLLITNIIKNIGYTLCEKCKPNNQILAEIISKKEITTKSNKKINQVKSLSKLKNNSHRYSNAIGNLLNSNFGRINETDRNEIIINLNRILA</sequence>
<dbReference type="Proteomes" id="UP001303407">
    <property type="component" value="Chromosome"/>
</dbReference>
<evidence type="ECO:0000313" key="1">
    <source>
        <dbReference type="EMBL" id="WNH14041.1"/>
    </source>
</evidence>
<evidence type="ECO:0000313" key="2">
    <source>
        <dbReference type="Proteomes" id="UP001303407"/>
    </source>
</evidence>
<accession>A0ABY9Y7K3</accession>
<reference evidence="1 2" key="1">
    <citation type="submission" date="2023-09" db="EMBL/GenBank/DDBJ databases">
        <title>Thalassobella suaedae gen. nov., sp. nov., a marine bacterium of the family Flavobacteriaceae isolated from a halophyte Suaeda japonica.</title>
        <authorList>
            <person name="Lee S.Y."/>
            <person name="Hwang C.Y."/>
        </authorList>
    </citation>
    <scope>NUCLEOTIDE SEQUENCE [LARGE SCALE GENOMIC DNA]</scope>
    <source>
        <strain evidence="1 2">HL-DH10</strain>
    </source>
</reference>
<dbReference type="EMBL" id="CP134536">
    <property type="protein sequence ID" value="WNH14041.1"/>
    <property type="molecule type" value="Genomic_DNA"/>
</dbReference>
<protein>
    <recommendedName>
        <fullName evidence="3">Cthe-2314-like HEPN domain-containing protein</fullName>
    </recommendedName>
</protein>
<proteinExistence type="predicted"/>
<evidence type="ECO:0008006" key="3">
    <source>
        <dbReference type="Google" id="ProtNLM"/>
    </source>
</evidence>
<keyword evidence="2" id="KW-1185">Reference proteome</keyword>
<gene>
    <name evidence="1" type="ORF">RHP49_07240</name>
</gene>
<dbReference type="RefSeq" id="WP_415864035.1">
    <property type="nucleotide sequence ID" value="NZ_CP134536.1"/>
</dbReference>